<proteinExistence type="predicted"/>
<feature type="region of interest" description="Disordered" evidence="1">
    <location>
        <begin position="43"/>
        <end position="62"/>
    </location>
</feature>
<evidence type="ECO:0000313" key="3">
    <source>
        <dbReference type="Proteomes" id="UP000639419"/>
    </source>
</evidence>
<name>A0ABX2KUD7_9PROT</name>
<dbReference type="Proteomes" id="UP000639419">
    <property type="component" value="Unassembled WGS sequence"/>
</dbReference>
<evidence type="ECO:0000313" key="2">
    <source>
        <dbReference type="EMBL" id="NUB20276.1"/>
    </source>
</evidence>
<keyword evidence="3" id="KW-1185">Reference proteome</keyword>
<gene>
    <name evidence="2" type="ORF">GBZ26_13780</name>
</gene>
<comment type="caution">
    <text evidence="2">The sequence shown here is derived from an EMBL/GenBank/DDBJ whole genome shotgun (WGS) entry which is preliminary data.</text>
</comment>
<dbReference type="RefSeq" id="WP_211104752.1">
    <property type="nucleotide sequence ID" value="NZ_WHOR01000091.1"/>
</dbReference>
<accession>A0ABX2KUD7</accession>
<feature type="region of interest" description="Disordered" evidence="1">
    <location>
        <begin position="1"/>
        <end position="32"/>
    </location>
</feature>
<feature type="non-terminal residue" evidence="2">
    <location>
        <position position="1"/>
    </location>
</feature>
<sequence length="62" mass="5946">MEGAPAYVASGGIAEPARATPAAAPARGSSGGVASGIGSLIESLTGKGSAPQVQYDYGNPVR</sequence>
<evidence type="ECO:0000256" key="1">
    <source>
        <dbReference type="SAM" id="MobiDB-lite"/>
    </source>
</evidence>
<reference evidence="2 3" key="1">
    <citation type="submission" date="2019-10" db="EMBL/GenBank/DDBJ databases">
        <title>Genome sequence of Azospirillum formosense CC-Nfb-7.</title>
        <authorList>
            <person name="Ambrosini A."/>
            <person name="Sant'Anna F.H."/>
            <person name="Cassan F.D."/>
            <person name="Souza E.M."/>
            <person name="Passaglia L.M.P."/>
        </authorList>
    </citation>
    <scope>NUCLEOTIDE SEQUENCE [LARGE SCALE GENOMIC DNA]</scope>
    <source>
        <strain evidence="2 3">CC-NFb-7</strain>
    </source>
</reference>
<dbReference type="EMBL" id="WHOR01000091">
    <property type="protein sequence ID" value="NUB20276.1"/>
    <property type="molecule type" value="Genomic_DNA"/>
</dbReference>
<feature type="compositionally biased region" description="Low complexity" evidence="1">
    <location>
        <begin position="12"/>
        <end position="28"/>
    </location>
</feature>
<protein>
    <submittedName>
        <fullName evidence="2">Uncharacterized protein</fullName>
    </submittedName>
</protein>
<organism evidence="2 3">
    <name type="scientific">Azospirillum formosense</name>
    <dbReference type="NCBI Taxonomy" id="861533"/>
    <lineage>
        <taxon>Bacteria</taxon>
        <taxon>Pseudomonadati</taxon>
        <taxon>Pseudomonadota</taxon>
        <taxon>Alphaproteobacteria</taxon>
        <taxon>Rhodospirillales</taxon>
        <taxon>Azospirillaceae</taxon>
        <taxon>Azospirillum</taxon>
    </lineage>
</organism>